<dbReference type="InterPro" id="IPR020802">
    <property type="entry name" value="TesA-like"/>
</dbReference>
<dbReference type="Gene3D" id="3.40.109.10">
    <property type="entry name" value="NADH Oxidase"/>
    <property type="match status" value="1"/>
</dbReference>
<dbReference type="InterPro" id="IPR045851">
    <property type="entry name" value="AMP-bd_C_sf"/>
</dbReference>
<dbReference type="PROSITE" id="PS00455">
    <property type="entry name" value="AMP_BINDING"/>
    <property type="match status" value="1"/>
</dbReference>
<dbReference type="SUPFAM" id="SSF53474">
    <property type="entry name" value="alpha/beta-Hydrolases"/>
    <property type="match status" value="1"/>
</dbReference>
<protein>
    <submittedName>
        <fullName evidence="4">Amino acid adenylation domain-containing protein</fullName>
    </submittedName>
</protein>
<dbReference type="SMART" id="SM00824">
    <property type="entry name" value="PKS_TE"/>
    <property type="match status" value="1"/>
</dbReference>
<dbReference type="Pfam" id="PF00975">
    <property type="entry name" value="Thioesterase"/>
    <property type="match status" value="1"/>
</dbReference>
<dbReference type="InterPro" id="IPR000415">
    <property type="entry name" value="Nitroreductase-like"/>
</dbReference>
<dbReference type="Gene3D" id="3.30.300.30">
    <property type="match status" value="2"/>
</dbReference>
<dbReference type="Gene3D" id="3.40.50.1820">
    <property type="entry name" value="alpha/beta hydrolase"/>
    <property type="match status" value="1"/>
</dbReference>
<keyword evidence="5" id="KW-1185">Reference proteome</keyword>
<reference evidence="4" key="1">
    <citation type="submission" date="2021-08" db="EMBL/GenBank/DDBJ databases">
        <authorList>
            <person name="Nwanade C."/>
            <person name="Wang M."/>
            <person name="Masoudi A."/>
            <person name="Yu Z."/>
            <person name="Liu J."/>
        </authorList>
    </citation>
    <scope>NUCLEOTIDE SEQUENCE</scope>
    <source>
        <strain evidence="4">S166</strain>
    </source>
</reference>
<dbReference type="RefSeq" id="WP_259964034.1">
    <property type="nucleotide sequence ID" value="NZ_CP081051.1"/>
</dbReference>
<organism evidence="4 5">
    <name type="scientific">Leisingera aquaemixtae</name>
    <dbReference type="NCBI Taxonomy" id="1396826"/>
    <lineage>
        <taxon>Bacteria</taxon>
        <taxon>Pseudomonadati</taxon>
        <taxon>Pseudomonadota</taxon>
        <taxon>Alphaproteobacteria</taxon>
        <taxon>Rhodobacterales</taxon>
        <taxon>Roseobacteraceae</taxon>
        <taxon>Leisingera</taxon>
    </lineage>
</organism>
<dbReference type="InterPro" id="IPR020845">
    <property type="entry name" value="AMP-binding_CS"/>
</dbReference>
<dbReference type="Gene3D" id="2.30.38.10">
    <property type="entry name" value="Luciferase, Domain 3"/>
    <property type="match status" value="1"/>
</dbReference>
<keyword evidence="1" id="KW-0596">Phosphopantetheine</keyword>
<dbReference type="SMART" id="SM01294">
    <property type="entry name" value="PKS_PP_betabranch"/>
    <property type="match status" value="1"/>
</dbReference>
<dbReference type="Gene3D" id="3.40.50.980">
    <property type="match status" value="2"/>
</dbReference>
<dbReference type="InterPro" id="IPR006162">
    <property type="entry name" value="Ppantetheine_attach_site"/>
</dbReference>
<feature type="domain" description="Carrier" evidence="3">
    <location>
        <begin position="956"/>
        <end position="1031"/>
    </location>
</feature>
<dbReference type="PROSITE" id="PS50075">
    <property type="entry name" value="CARRIER"/>
    <property type="match status" value="1"/>
</dbReference>
<dbReference type="Gene3D" id="1.10.1200.10">
    <property type="entry name" value="ACP-like"/>
    <property type="match status" value="1"/>
</dbReference>
<sequence length="1315" mass="142180">MSTPDSLLSKPVAARPQQTDITRALLRTASERTSLVDMLMLQVRCRSEEIAVCDDTSALRYSDLAEYAARLAARLKRAGVGAGSRVGLFADSSADMMAGLWGILFSGGAYLPLGTDYPVDRLTYMIRDAGVDVIVTQDKLRGRLAEMILPGVTVITLDALDAVPSGEDSDCLCGPAMLEDDLAYMIYTSGTTGAPKGVGISHAAILNQLTWLQTEQKLRVGEVILQKTPVSFDAAQWELLAVCCGVRVVMGRPGVYRDPEALIEQVKQHGVTMLQGVPTLLQALVDLPAFESCTTLTSLFSGGEALTRKLATRIFEARPGCRLVNLYGPTECTINATAQTVDPAGLETGPEMIPIGQPAANTSCWVLDENLRPVADGVSGELYIGGRQLANGYHNRDELTAERFITWISPAGGMPLRLYKTGDLVRRNPDGGLQFQGRADNQVKFRGYRIELDEIRLAIENHDWVKAAGVFIKPHARTGQPVLAAGIELNPREAPLMDQGNAGAHHHSKKSRLQVRAQLSGAGLRSTSETEGRKTYALAGKEADAAQRQLAFARKTYRFYEGGEVTAEDVLSVLTQQEQPASGTGGLEQLSAQDLGYLLRWLGQFTSAERLLPKHAYASPGALNATQVYVELANVAGFEPGYYYYHPARHELVLTAPCPASAAPVMQLHFVGKIPAIEPVYKNNIREVLEFETGHILGLMDHILPAHGLGIGAGTDAPDALPHLHCGPGHVYIAGYAVTAHADRQTGLPVDFYVQPHGSKVSGLAPGHYAYRDGGLQPFSRHIMEQRHVIAINQRVYQRASGMISMVSRDAERWHAYIDLGRSLQRVQQNSCRIGTMSSGYSSKSGNDLVAATRLKEILNEHGLASGACYSAVFGKVSAEQMAHEGMHEDSVHMEGPAELIRRDLQSLLPDYMVPSKLALVPSMPYSASGKVDVNALKAFPEFDDAAAAAEREIIKPRNDTETSLAEIWCAQIGLEDVSVQDDFFEIGGDSLKAVKLVQGINRAFDTSLPVQVLFEDTTIEALARRLTDGGAGSGLSRAVPLKKGAGRPVFCWPGLGGYPMNLRHLARALDTPRPVIGVQASGVNPGEQVCGSIQDMAARDAELIREAQPEGPYTLWGYSFGARVAYETAYQLEQAGCEVAELTLIAPGSPELPGGDPVRADEASLFRDASFLTILYSVFSQTIAPERVSPVIETVSDLDGFVAYIAAEKPDLDPGTILRITRLVAQTYAPEYGLQIEQRQVAAPVRLFRAAGDNLSFLEEATRTLAVPAPVHALAADHYELLKPGGVSELAAAIRRHVPAWQPARPETRNLQEA</sequence>
<proteinExistence type="predicted"/>
<name>A0ABY5WGY5_9RHOB</name>
<dbReference type="PROSITE" id="PS00012">
    <property type="entry name" value="PHOSPHOPANTETHEINE"/>
    <property type="match status" value="1"/>
</dbReference>
<dbReference type="InterPro" id="IPR010071">
    <property type="entry name" value="AA_adenyl_dom"/>
</dbReference>
<dbReference type="Pfam" id="PF00550">
    <property type="entry name" value="PP-binding"/>
    <property type="match status" value="1"/>
</dbReference>
<dbReference type="InterPro" id="IPR036736">
    <property type="entry name" value="ACP-like_sf"/>
</dbReference>
<dbReference type="Proteomes" id="UP001058514">
    <property type="component" value="Chromosome"/>
</dbReference>
<evidence type="ECO:0000256" key="2">
    <source>
        <dbReference type="ARBA" id="ARBA00022553"/>
    </source>
</evidence>
<dbReference type="NCBIfam" id="TIGR01733">
    <property type="entry name" value="AA-adenyl-dom"/>
    <property type="match status" value="1"/>
</dbReference>
<accession>A0ABY5WGY5</accession>
<dbReference type="CDD" id="cd05930">
    <property type="entry name" value="A_NRPS"/>
    <property type="match status" value="1"/>
</dbReference>
<evidence type="ECO:0000259" key="3">
    <source>
        <dbReference type="PROSITE" id="PS50075"/>
    </source>
</evidence>
<dbReference type="InterPro" id="IPR020806">
    <property type="entry name" value="PKS_PP-bd"/>
</dbReference>
<evidence type="ECO:0000313" key="5">
    <source>
        <dbReference type="Proteomes" id="UP001058514"/>
    </source>
</evidence>
<dbReference type="PANTHER" id="PTHR45527">
    <property type="entry name" value="NONRIBOSOMAL PEPTIDE SYNTHETASE"/>
    <property type="match status" value="1"/>
</dbReference>
<dbReference type="InterPro" id="IPR029058">
    <property type="entry name" value="AB_hydrolase_fold"/>
</dbReference>
<dbReference type="EMBL" id="CP081051">
    <property type="protein sequence ID" value="UWQ40742.1"/>
    <property type="molecule type" value="Genomic_DNA"/>
</dbReference>
<dbReference type="SUPFAM" id="SSF56801">
    <property type="entry name" value="Acetyl-CoA synthetase-like"/>
    <property type="match status" value="1"/>
</dbReference>
<dbReference type="PANTHER" id="PTHR45527:SF1">
    <property type="entry name" value="FATTY ACID SYNTHASE"/>
    <property type="match status" value="1"/>
</dbReference>
<evidence type="ECO:0000313" key="4">
    <source>
        <dbReference type="EMBL" id="UWQ40742.1"/>
    </source>
</evidence>
<dbReference type="InterPro" id="IPR009081">
    <property type="entry name" value="PP-bd_ACP"/>
</dbReference>
<dbReference type="Pfam" id="PF00501">
    <property type="entry name" value="AMP-binding"/>
    <property type="match status" value="1"/>
</dbReference>
<dbReference type="InterPro" id="IPR001031">
    <property type="entry name" value="Thioesterase"/>
</dbReference>
<evidence type="ECO:0000256" key="1">
    <source>
        <dbReference type="ARBA" id="ARBA00022450"/>
    </source>
</evidence>
<dbReference type="SMART" id="SM00823">
    <property type="entry name" value="PKS_PP"/>
    <property type="match status" value="1"/>
</dbReference>
<dbReference type="SUPFAM" id="SSF47336">
    <property type="entry name" value="ACP-like"/>
    <property type="match status" value="1"/>
</dbReference>
<keyword evidence="2" id="KW-0597">Phosphoprotein</keyword>
<gene>
    <name evidence="4" type="ORF">K3718_14515</name>
</gene>
<dbReference type="InterPro" id="IPR000873">
    <property type="entry name" value="AMP-dep_synth/lig_dom"/>
</dbReference>